<protein>
    <recommendedName>
        <fullName evidence="1">DUF7768 domain-containing protein</fullName>
    </recommendedName>
</protein>
<reference evidence="2" key="1">
    <citation type="journal article" date="2015" name="Nature">
        <title>Complex archaea that bridge the gap between prokaryotes and eukaryotes.</title>
        <authorList>
            <person name="Spang A."/>
            <person name="Saw J.H."/>
            <person name="Jorgensen S.L."/>
            <person name="Zaremba-Niedzwiedzka K."/>
            <person name="Martijn J."/>
            <person name="Lind A.E."/>
            <person name="van Eijk R."/>
            <person name="Schleper C."/>
            <person name="Guy L."/>
            <person name="Ettema T.J."/>
        </authorList>
    </citation>
    <scope>NUCLEOTIDE SEQUENCE</scope>
</reference>
<dbReference type="Pfam" id="PF24963">
    <property type="entry name" value="DUF7768"/>
    <property type="match status" value="1"/>
</dbReference>
<dbReference type="EMBL" id="LAZR01002820">
    <property type="protein sequence ID" value="KKN25214.1"/>
    <property type="molecule type" value="Genomic_DNA"/>
</dbReference>
<accession>A0A0F9P580</accession>
<proteinExistence type="predicted"/>
<comment type="caution">
    <text evidence="2">The sequence shown here is derived from an EMBL/GenBank/DDBJ whole genome shotgun (WGS) entry which is preliminary data.</text>
</comment>
<feature type="domain" description="DUF7768" evidence="1">
    <location>
        <begin position="2"/>
        <end position="102"/>
    </location>
</feature>
<name>A0A0F9P580_9ZZZZ</name>
<organism evidence="2">
    <name type="scientific">marine sediment metagenome</name>
    <dbReference type="NCBI Taxonomy" id="412755"/>
    <lineage>
        <taxon>unclassified sequences</taxon>
        <taxon>metagenomes</taxon>
        <taxon>ecological metagenomes</taxon>
    </lineage>
</organism>
<evidence type="ECO:0000313" key="2">
    <source>
        <dbReference type="EMBL" id="KKN25214.1"/>
    </source>
</evidence>
<gene>
    <name evidence="2" type="ORF">LCGC14_0886950</name>
</gene>
<sequence length="106" mass="11870">MKLVIIESPFAGDVEINIEYARKCVKDSLSKGEAPIASHLLYTQPGILDDDIPEERQWGIDAGLAWRRVADMTVVYTNKGITRGMEYGIALAQEEGNPVEYRTLEE</sequence>
<dbReference type="InterPro" id="IPR056670">
    <property type="entry name" value="DUF7768"/>
</dbReference>
<evidence type="ECO:0000259" key="1">
    <source>
        <dbReference type="Pfam" id="PF24963"/>
    </source>
</evidence>
<dbReference type="AlphaFoldDB" id="A0A0F9P580"/>